<reference evidence="1" key="1">
    <citation type="submission" date="2020-07" db="EMBL/GenBank/DDBJ databases">
        <title>Genome sequence and genetic diversity analysis of an under-domesticated orphan crop, white fonio (Digitaria exilis).</title>
        <authorList>
            <person name="Bennetzen J.L."/>
            <person name="Chen S."/>
            <person name="Ma X."/>
            <person name="Wang X."/>
            <person name="Yssel A.E.J."/>
            <person name="Chaluvadi S.R."/>
            <person name="Johnson M."/>
            <person name="Gangashetty P."/>
            <person name="Hamidou F."/>
            <person name="Sanogo M.D."/>
            <person name="Zwaenepoel A."/>
            <person name="Wallace J."/>
            <person name="Van De Peer Y."/>
            <person name="Van Deynze A."/>
        </authorList>
    </citation>
    <scope>NUCLEOTIDE SEQUENCE</scope>
    <source>
        <tissue evidence="1">Leaves</tissue>
    </source>
</reference>
<keyword evidence="2" id="KW-1185">Reference proteome</keyword>
<accession>A0A835ECU7</accession>
<dbReference type="AlphaFoldDB" id="A0A835ECU7"/>
<proteinExistence type="predicted"/>
<comment type="caution">
    <text evidence="1">The sequence shown here is derived from an EMBL/GenBank/DDBJ whole genome shotgun (WGS) entry which is preliminary data.</text>
</comment>
<gene>
    <name evidence="1" type="ORF">HU200_048422</name>
</gene>
<protein>
    <submittedName>
        <fullName evidence="1">Uncharacterized protein</fullName>
    </submittedName>
</protein>
<dbReference type="Proteomes" id="UP000636709">
    <property type="component" value="Unassembled WGS sequence"/>
</dbReference>
<organism evidence="1 2">
    <name type="scientific">Digitaria exilis</name>
    <dbReference type="NCBI Taxonomy" id="1010633"/>
    <lineage>
        <taxon>Eukaryota</taxon>
        <taxon>Viridiplantae</taxon>
        <taxon>Streptophyta</taxon>
        <taxon>Embryophyta</taxon>
        <taxon>Tracheophyta</taxon>
        <taxon>Spermatophyta</taxon>
        <taxon>Magnoliopsida</taxon>
        <taxon>Liliopsida</taxon>
        <taxon>Poales</taxon>
        <taxon>Poaceae</taxon>
        <taxon>PACMAD clade</taxon>
        <taxon>Panicoideae</taxon>
        <taxon>Panicodae</taxon>
        <taxon>Paniceae</taxon>
        <taxon>Anthephorinae</taxon>
        <taxon>Digitaria</taxon>
    </lineage>
</organism>
<dbReference type="EMBL" id="JACEFO010002202">
    <property type="protein sequence ID" value="KAF8673675.1"/>
    <property type="molecule type" value="Genomic_DNA"/>
</dbReference>
<sequence length="35" mass="3602">MQQIPAPPAVVVYVTAPEPKMAASSPLPTLSLPSL</sequence>
<evidence type="ECO:0000313" key="1">
    <source>
        <dbReference type="EMBL" id="KAF8673675.1"/>
    </source>
</evidence>
<evidence type="ECO:0000313" key="2">
    <source>
        <dbReference type="Proteomes" id="UP000636709"/>
    </source>
</evidence>
<name>A0A835ECU7_9POAL</name>